<reference evidence="12 13" key="1">
    <citation type="journal article" date="2018" name="J. Microbiol.">
        <title>Bacillus spongiae sp. nov., isolated from sponge of Jeju Island.</title>
        <authorList>
            <person name="Lee G.E."/>
            <person name="Im W.T."/>
            <person name="Park J.S."/>
        </authorList>
    </citation>
    <scope>NUCLEOTIDE SEQUENCE [LARGE SCALE GENOMIC DNA]</scope>
    <source>
        <strain evidence="12 13">135PIL107-10</strain>
    </source>
</reference>
<keyword evidence="6 9" id="KW-0238">DNA-binding</keyword>
<feature type="domain" description="Response regulatory" evidence="10">
    <location>
        <begin position="5"/>
        <end position="116"/>
    </location>
</feature>
<dbReference type="Gene3D" id="3.40.50.2300">
    <property type="match status" value="1"/>
</dbReference>
<evidence type="ECO:0000259" key="11">
    <source>
        <dbReference type="PROSITE" id="PS51755"/>
    </source>
</evidence>
<dbReference type="InterPro" id="IPR011006">
    <property type="entry name" value="CheY-like_superfamily"/>
</dbReference>
<sequence length="207" mass="24293">MREFNILMVEDDTVIGELLKVILEKEGYNVLWRENGKQVLEDISKMDLVIMDVMIPGEDGYQITKKIKNLGLNIPVIFLSALNDMESKLHGLLIGEDYVTKPYDPRELLLRINKQLENTYGTFLKIKHLQIEANTKRLFNTGLQHEVLLTAIERKIFFYLYENRDRIVTKEHFINYLWPLEDRNRNLINVHIKKIVSSPFSVICTQS</sequence>
<dbReference type="InterPro" id="IPR001789">
    <property type="entry name" value="Sig_transdc_resp-reg_receiver"/>
</dbReference>
<keyword evidence="7" id="KW-0804">Transcription</keyword>
<dbReference type="PROSITE" id="PS50110">
    <property type="entry name" value="RESPONSE_REGULATORY"/>
    <property type="match status" value="1"/>
</dbReference>
<dbReference type="Pfam" id="PF00486">
    <property type="entry name" value="Trans_reg_C"/>
    <property type="match status" value="1"/>
</dbReference>
<evidence type="ECO:0000256" key="3">
    <source>
        <dbReference type="ARBA" id="ARBA00022553"/>
    </source>
</evidence>
<organism evidence="12 13">
    <name type="scientific">Bacillus spongiae</name>
    <dbReference type="NCBI Taxonomy" id="2683610"/>
    <lineage>
        <taxon>Bacteria</taxon>
        <taxon>Bacillati</taxon>
        <taxon>Bacillota</taxon>
        <taxon>Bacilli</taxon>
        <taxon>Bacillales</taxon>
        <taxon>Bacillaceae</taxon>
        <taxon>Bacillus</taxon>
    </lineage>
</organism>
<gene>
    <name evidence="12" type="ORF">WAK64_18750</name>
</gene>
<dbReference type="CDD" id="cd17574">
    <property type="entry name" value="REC_OmpR"/>
    <property type="match status" value="1"/>
</dbReference>
<keyword evidence="13" id="KW-1185">Reference proteome</keyword>
<proteinExistence type="predicted"/>
<dbReference type="EMBL" id="JBBAXC010000019">
    <property type="protein sequence ID" value="MEI5909094.1"/>
    <property type="molecule type" value="Genomic_DNA"/>
</dbReference>
<evidence type="ECO:0000256" key="8">
    <source>
        <dbReference type="PROSITE-ProRule" id="PRU00169"/>
    </source>
</evidence>
<dbReference type="InterPro" id="IPR016032">
    <property type="entry name" value="Sig_transdc_resp-reg_C-effctor"/>
</dbReference>
<dbReference type="InterPro" id="IPR036388">
    <property type="entry name" value="WH-like_DNA-bd_sf"/>
</dbReference>
<keyword evidence="5" id="KW-0805">Transcription regulation</keyword>
<evidence type="ECO:0000259" key="10">
    <source>
        <dbReference type="PROSITE" id="PS50110"/>
    </source>
</evidence>
<dbReference type="PROSITE" id="PS51755">
    <property type="entry name" value="OMPR_PHOB"/>
    <property type="match status" value="1"/>
</dbReference>
<dbReference type="InterPro" id="IPR001867">
    <property type="entry name" value="OmpR/PhoB-type_DNA-bd"/>
</dbReference>
<protein>
    <submittedName>
        <fullName evidence="12">Response regulator transcription factor</fullName>
    </submittedName>
</protein>
<evidence type="ECO:0000256" key="2">
    <source>
        <dbReference type="ARBA" id="ARBA00022490"/>
    </source>
</evidence>
<evidence type="ECO:0000313" key="12">
    <source>
        <dbReference type="EMBL" id="MEI5909094.1"/>
    </source>
</evidence>
<feature type="DNA-binding region" description="OmpR/PhoB-type" evidence="9">
    <location>
        <begin position="121"/>
        <end position="207"/>
    </location>
</feature>
<keyword evidence="2" id="KW-0963">Cytoplasm</keyword>
<dbReference type="SUPFAM" id="SSF46894">
    <property type="entry name" value="C-terminal effector domain of the bipartite response regulators"/>
    <property type="match status" value="1"/>
</dbReference>
<evidence type="ECO:0000313" key="13">
    <source>
        <dbReference type="Proteomes" id="UP001312865"/>
    </source>
</evidence>
<evidence type="ECO:0000256" key="9">
    <source>
        <dbReference type="PROSITE-ProRule" id="PRU01091"/>
    </source>
</evidence>
<accession>A0ABU8HJ27</accession>
<comment type="caution">
    <text evidence="12">The sequence shown here is derived from an EMBL/GenBank/DDBJ whole genome shotgun (WGS) entry which is preliminary data.</text>
</comment>
<dbReference type="Proteomes" id="UP001312865">
    <property type="component" value="Unassembled WGS sequence"/>
</dbReference>
<evidence type="ECO:0000256" key="4">
    <source>
        <dbReference type="ARBA" id="ARBA00023012"/>
    </source>
</evidence>
<keyword evidence="3 8" id="KW-0597">Phosphoprotein</keyword>
<dbReference type="Gene3D" id="1.10.10.10">
    <property type="entry name" value="Winged helix-like DNA-binding domain superfamily/Winged helix DNA-binding domain"/>
    <property type="match status" value="1"/>
</dbReference>
<keyword evidence="4" id="KW-0902">Two-component regulatory system</keyword>
<name>A0ABU8HJ27_9BACI</name>
<evidence type="ECO:0000256" key="7">
    <source>
        <dbReference type="ARBA" id="ARBA00023163"/>
    </source>
</evidence>
<comment type="subcellular location">
    <subcellularLocation>
        <location evidence="1">Cytoplasm</location>
    </subcellularLocation>
</comment>
<dbReference type="RefSeq" id="WP_336588536.1">
    <property type="nucleotide sequence ID" value="NZ_JBBAXC010000019.1"/>
</dbReference>
<feature type="domain" description="OmpR/PhoB-type" evidence="11">
    <location>
        <begin position="121"/>
        <end position="207"/>
    </location>
</feature>
<dbReference type="PANTHER" id="PTHR48111">
    <property type="entry name" value="REGULATOR OF RPOS"/>
    <property type="match status" value="1"/>
</dbReference>
<evidence type="ECO:0000256" key="5">
    <source>
        <dbReference type="ARBA" id="ARBA00023015"/>
    </source>
</evidence>
<dbReference type="PANTHER" id="PTHR48111:SF70">
    <property type="entry name" value="TWO-COMPONENT RESPONSE REGULATOR YBDJ"/>
    <property type="match status" value="1"/>
</dbReference>
<dbReference type="InterPro" id="IPR039420">
    <property type="entry name" value="WalR-like"/>
</dbReference>
<dbReference type="SUPFAM" id="SSF52172">
    <property type="entry name" value="CheY-like"/>
    <property type="match status" value="1"/>
</dbReference>
<dbReference type="SMART" id="SM00448">
    <property type="entry name" value="REC"/>
    <property type="match status" value="1"/>
</dbReference>
<evidence type="ECO:0000256" key="1">
    <source>
        <dbReference type="ARBA" id="ARBA00004496"/>
    </source>
</evidence>
<evidence type="ECO:0000256" key="6">
    <source>
        <dbReference type="ARBA" id="ARBA00023125"/>
    </source>
</evidence>
<feature type="modified residue" description="4-aspartylphosphate" evidence="8">
    <location>
        <position position="52"/>
    </location>
</feature>
<dbReference type="Pfam" id="PF00072">
    <property type="entry name" value="Response_reg"/>
    <property type="match status" value="1"/>
</dbReference>